<evidence type="ECO:0000259" key="4">
    <source>
        <dbReference type="Pfam" id="PF16422"/>
    </source>
</evidence>
<dbReference type="Proteomes" id="UP000694621">
    <property type="component" value="Unplaced"/>
</dbReference>
<evidence type="ECO:0000256" key="2">
    <source>
        <dbReference type="SAM" id="MobiDB-lite"/>
    </source>
</evidence>
<name>A0A8B9H0Z1_ASTMX</name>
<keyword evidence="1" id="KW-0479">Metal-binding</keyword>
<dbReference type="InterPro" id="IPR032200">
    <property type="entry name" value="COE_DBD"/>
</dbReference>
<dbReference type="Ensembl" id="ENSAMXT00005003857.1">
    <property type="protein sequence ID" value="ENSAMXP00005003360.1"/>
    <property type="gene ID" value="ENSAMXG00005002139.1"/>
</dbReference>
<dbReference type="AlphaFoldDB" id="A0A8B9H0Z1"/>
<comment type="similarity">
    <text evidence="1">Belongs to the COE family.</text>
</comment>
<dbReference type="GO" id="GO:0005634">
    <property type="term" value="C:nucleus"/>
    <property type="evidence" value="ECO:0007669"/>
    <property type="project" value="UniProtKB-SubCell"/>
</dbReference>
<feature type="domain" description="Transcription factor COE DNA-binding" evidence="4">
    <location>
        <begin position="22"/>
        <end position="141"/>
    </location>
</feature>
<keyword evidence="1" id="KW-0217">Developmental protein</keyword>
<dbReference type="PANTHER" id="PTHR10747">
    <property type="entry name" value="TRANSCRIPTION FACTOR COE FAMILY MEMBER"/>
    <property type="match status" value="1"/>
</dbReference>
<keyword evidence="1" id="KW-0804">Transcription</keyword>
<keyword evidence="1" id="KW-0805">Transcription regulation</keyword>
<protein>
    <recommendedName>
        <fullName evidence="4">Transcription factor COE DNA-binding domain-containing protein</fullName>
    </recommendedName>
</protein>
<evidence type="ECO:0000256" key="3">
    <source>
        <dbReference type="SAM" id="Phobius"/>
    </source>
</evidence>
<dbReference type="InterPro" id="IPR038173">
    <property type="entry name" value="COE_DBD_sf"/>
</dbReference>
<keyword evidence="1" id="KW-0238">DNA-binding</keyword>
<reference evidence="5" key="1">
    <citation type="submission" date="2025-08" db="UniProtKB">
        <authorList>
            <consortium name="Ensembl"/>
        </authorList>
    </citation>
    <scope>IDENTIFICATION</scope>
</reference>
<dbReference type="FunFam" id="2.60.40.3180:FF:000004">
    <property type="entry name" value="Transcription factor COE1"/>
    <property type="match status" value="1"/>
</dbReference>
<dbReference type="GO" id="GO:0006355">
    <property type="term" value="P:regulation of DNA-templated transcription"/>
    <property type="evidence" value="ECO:0007669"/>
    <property type="project" value="InterPro"/>
</dbReference>
<evidence type="ECO:0000313" key="5">
    <source>
        <dbReference type="Ensembl" id="ENSAMXP00005003360.1"/>
    </source>
</evidence>
<feature type="region of interest" description="Disordered" evidence="2">
    <location>
        <begin position="1"/>
        <end position="23"/>
    </location>
</feature>
<keyword evidence="1" id="KW-0539">Nucleus</keyword>
<keyword evidence="3" id="KW-0472">Membrane</keyword>
<keyword evidence="1" id="KW-0862">Zinc</keyword>
<organism evidence="5 6">
    <name type="scientific">Astyanax mexicanus</name>
    <name type="common">Blind cave fish</name>
    <name type="synonym">Astyanax fasciatus mexicanus</name>
    <dbReference type="NCBI Taxonomy" id="7994"/>
    <lineage>
        <taxon>Eukaryota</taxon>
        <taxon>Metazoa</taxon>
        <taxon>Chordata</taxon>
        <taxon>Craniata</taxon>
        <taxon>Vertebrata</taxon>
        <taxon>Euteleostomi</taxon>
        <taxon>Actinopterygii</taxon>
        <taxon>Neopterygii</taxon>
        <taxon>Teleostei</taxon>
        <taxon>Ostariophysi</taxon>
        <taxon>Characiformes</taxon>
        <taxon>Characoidei</taxon>
        <taxon>Acestrorhamphidae</taxon>
        <taxon>Acestrorhamphinae</taxon>
        <taxon>Astyanax</taxon>
    </lineage>
</organism>
<keyword evidence="3" id="KW-1133">Transmembrane helix</keyword>
<feature type="compositionally biased region" description="Polar residues" evidence="2">
    <location>
        <begin position="1"/>
        <end position="14"/>
    </location>
</feature>
<keyword evidence="1" id="KW-0863">Zinc-finger</keyword>
<dbReference type="GO" id="GO:0008270">
    <property type="term" value="F:zinc ion binding"/>
    <property type="evidence" value="ECO:0007669"/>
    <property type="project" value="UniProtKB-KW"/>
</dbReference>
<accession>A0A8B9H0Z1</accession>
<dbReference type="InterPro" id="IPR003523">
    <property type="entry name" value="Transcription_factor_COE"/>
</dbReference>
<dbReference type="Pfam" id="PF16422">
    <property type="entry name" value="COE1_DBD"/>
    <property type="match status" value="1"/>
</dbReference>
<proteinExistence type="inferred from homology"/>
<evidence type="ECO:0000313" key="6">
    <source>
        <dbReference type="Proteomes" id="UP000694621"/>
    </source>
</evidence>
<dbReference type="Gene3D" id="2.60.40.3180">
    <property type="entry name" value="Transcription factor COE1, DNA-binding domain"/>
    <property type="match status" value="1"/>
</dbReference>
<keyword evidence="3" id="KW-0812">Transmembrane</keyword>
<comment type="subcellular location">
    <subcellularLocation>
        <location evidence="1">Nucleus</location>
    </subcellularLocation>
</comment>
<sequence length="220" mass="25112">MFGIQESIQRSGSSMKEEPMGGGMNAVRTWMQGAGVLDAATAAQSGVGLARAHFEKQPPSNLRKSNFFHFVLALYDRQGQPVEIERTSFVGFVEKEKEPTGEKTNNGIHYKLQLLYSNGIRTEQDFYVRLIDSMTKQVRHYIYLYIYIYIYIFIKVYIKVLMICFPLAEWKLLWKLMETAGNCQSKISGNISGCLSVCVLRIHECVCVVYEYECMIAVVV</sequence>
<dbReference type="GO" id="GO:0003677">
    <property type="term" value="F:DNA binding"/>
    <property type="evidence" value="ECO:0007669"/>
    <property type="project" value="UniProtKB-KW"/>
</dbReference>
<feature type="transmembrane region" description="Helical" evidence="3">
    <location>
        <begin position="142"/>
        <end position="168"/>
    </location>
</feature>
<evidence type="ECO:0000256" key="1">
    <source>
        <dbReference type="RuleBase" id="RU004489"/>
    </source>
</evidence>